<keyword evidence="2" id="KW-1185">Reference proteome</keyword>
<dbReference type="EMBL" id="CP076459">
    <property type="protein sequence ID" value="QWQ31101.1"/>
    <property type="molecule type" value="Genomic_DNA"/>
</dbReference>
<reference evidence="1" key="1">
    <citation type="submission" date="2021-06" db="EMBL/GenBank/DDBJ databases">
        <title>An adapted protocol for Saccharibacteria cultivation: two new species join this phylum of Candidate Phyla Radiations.</title>
        <authorList>
            <person name="Ibrahim A."/>
            <person name="Maatouk M."/>
            <person name="Raoult D."/>
            <person name="Bittar F."/>
        </authorList>
    </citation>
    <scope>NUCLEOTIDE SEQUENCE</scope>
    <source>
        <strain evidence="1">IHU2</strain>
    </source>
</reference>
<dbReference type="AlphaFoldDB" id="A0A8F1M915"/>
<proteinExistence type="predicted"/>
<accession>A0A8F1M915</accession>
<organism evidence="1 2">
    <name type="scientific">Candidatus Minimicrobia vallesae</name>
    <dbReference type="NCBI Taxonomy" id="2841264"/>
    <lineage>
        <taxon>Bacteria</taxon>
        <taxon>Candidatus Saccharimonadota</taxon>
        <taxon>Candidatus Saccharimonadota incertae sedis</taxon>
        <taxon>Candidatus Minimicrobia</taxon>
    </lineage>
</organism>
<dbReference type="KEGG" id="mvl:KOY49_02720"/>
<sequence length="46" mass="5156">MDGAAADAEIVELSHASVMDFGAKREMFTVRVNNRQLINRLMSVNF</sequence>
<evidence type="ECO:0000313" key="2">
    <source>
        <dbReference type="Proteomes" id="UP000677117"/>
    </source>
</evidence>
<evidence type="ECO:0000313" key="1">
    <source>
        <dbReference type="EMBL" id="QWQ31101.1"/>
    </source>
</evidence>
<name>A0A8F1M915_9BACT</name>
<dbReference type="Proteomes" id="UP000677117">
    <property type="component" value="Chromosome"/>
</dbReference>
<protein>
    <submittedName>
        <fullName evidence="1">Uncharacterized protein</fullName>
    </submittedName>
</protein>
<dbReference type="RefSeq" id="WP_232735908.1">
    <property type="nucleotide sequence ID" value="NZ_CP076459.1"/>
</dbReference>
<gene>
    <name evidence="1" type="ORF">KOY49_02720</name>
</gene>